<dbReference type="GO" id="GO:0016020">
    <property type="term" value="C:membrane"/>
    <property type="evidence" value="ECO:0007669"/>
    <property type="project" value="UniProtKB-SubCell"/>
</dbReference>
<dbReference type="PANTHER" id="PTHR30168">
    <property type="entry name" value="PUTATIVE MEMBRANE PROTEIN YPFJ"/>
    <property type="match status" value="1"/>
</dbReference>
<evidence type="ECO:0008006" key="8">
    <source>
        <dbReference type="Google" id="ProtNLM"/>
    </source>
</evidence>
<dbReference type="Pfam" id="PF04228">
    <property type="entry name" value="Zn_peptidase"/>
    <property type="match status" value="1"/>
</dbReference>
<dbReference type="EMBL" id="SDMQ01000009">
    <property type="protein sequence ID" value="TBT83923.1"/>
    <property type="molecule type" value="Genomic_DNA"/>
</dbReference>
<keyword evidence="3 5" id="KW-1133">Transmembrane helix</keyword>
<comment type="caution">
    <text evidence="6">The sequence shown here is derived from an EMBL/GenBank/DDBJ whole genome shotgun (WGS) entry which is preliminary data.</text>
</comment>
<evidence type="ECO:0000256" key="1">
    <source>
        <dbReference type="ARBA" id="ARBA00004167"/>
    </source>
</evidence>
<dbReference type="Proteomes" id="UP000292373">
    <property type="component" value="Unassembled WGS sequence"/>
</dbReference>
<dbReference type="OrthoDB" id="9774900at2"/>
<name>A0A4Q9KCD0_9ACTN</name>
<protein>
    <recommendedName>
        <fullName evidence="8">Neutral zinc metallopeptidase</fullName>
    </recommendedName>
</protein>
<keyword evidence="4 5" id="KW-0472">Membrane</keyword>
<proteinExistence type="predicted"/>
<organism evidence="6 7">
    <name type="scientific">Propioniciclava sinopodophylli</name>
    <dbReference type="NCBI Taxonomy" id="1837344"/>
    <lineage>
        <taxon>Bacteria</taxon>
        <taxon>Bacillati</taxon>
        <taxon>Actinomycetota</taxon>
        <taxon>Actinomycetes</taxon>
        <taxon>Propionibacteriales</taxon>
        <taxon>Propionibacteriaceae</taxon>
        <taxon>Propioniciclava</taxon>
    </lineage>
</organism>
<dbReference type="InterPro" id="IPR007343">
    <property type="entry name" value="Uncharacterised_pept_Zn_put"/>
</dbReference>
<reference evidence="6 7" key="1">
    <citation type="submission" date="2019-01" db="EMBL/GenBank/DDBJ databases">
        <title>Lactibacter flavus gen. nov., sp. nov., a novel bacterium of the family Propionibacteriaceae isolated from raw milk and dairy products.</title>
        <authorList>
            <person name="Huptas C."/>
            <person name="Wenning M."/>
            <person name="Breitenwieser F."/>
            <person name="Doll E."/>
            <person name="Von Neubeck M."/>
            <person name="Busse H.-J."/>
            <person name="Scherer S."/>
        </authorList>
    </citation>
    <scope>NUCLEOTIDE SEQUENCE [LARGE SCALE GENOMIC DNA]</scope>
    <source>
        <strain evidence="6 7">KCTC 33808</strain>
    </source>
</reference>
<evidence type="ECO:0000256" key="3">
    <source>
        <dbReference type="ARBA" id="ARBA00022989"/>
    </source>
</evidence>
<feature type="transmembrane region" description="Helical" evidence="5">
    <location>
        <begin position="45"/>
        <end position="66"/>
    </location>
</feature>
<evidence type="ECO:0000256" key="2">
    <source>
        <dbReference type="ARBA" id="ARBA00022692"/>
    </source>
</evidence>
<evidence type="ECO:0000313" key="6">
    <source>
        <dbReference type="EMBL" id="TBT83923.1"/>
    </source>
</evidence>
<dbReference type="AlphaFoldDB" id="A0A4Q9KCD0"/>
<evidence type="ECO:0000313" key="7">
    <source>
        <dbReference type="Proteomes" id="UP000292373"/>
    </source>
</evidence>
<sequence length="310" mass="33058">MCGPPPSSYAQRSSGQRRWRRDVQYNPGAQLDPSQMGGGGRGRGGSIAVGGGASIILVILALLFGFDPGAILGGGVAAPQQDAGTNQYAHCQTGADIEKDPECRFVAYTNSIQEYWQQALPGYQQTKTNIFSGSVSTACGQATSDVGPFYCPADQGIYFDTAFFQQMLPQLGADGGDAAEAYVIAHEYGHHISNLTGIMEQVQRQGQTAGPNSPAVRLELQADCYAGVWLRYAAGDADNIISEVTQDDLDRAVNAAEVVGDDHIQRMQAGRINPDQWTHGSSQMRKEWLARGFNSGDPNQCNTFAAGSLA</sequence>
<dbReference type="SUPFAM" id="SSF55486">
    <property type="entry name" value="Metalloproteases ('zincins'), catalytic domain"/>
    <property type="match status" value="1"/>
</dbReference>
<gene>
    <name evidence="6" type="ORF">ET989_09585</name>
</gene>
<dbReference type="PANTHER" id="PTHR30168:SF0">
    <property type="entry name" value="INNER MEMBRANE PROTEIN"/>
    <property type="match status" value="1"/>
</dbReference>
<evidence type="ECO:0000256" key="5">
    <source>
        <dbReference type="SAM" id="Phobius"/>
    </source>
</evidence>
<keyword evidence="7" id="KW-1185">Reference proteome</keyword>
<comment type="subcellular location">
    <subcellularLocation>
        <location evidence="1">Membrane</location>
        <topology evidence="1">Single-pass membrane protein</topology>
    </subcellularLocation>
</comment>
<accession>A0A4Q9KCD0</accession>
<keyword evidence="2 5" id="KW-0812">Transmembrane</keyword>
<evidence type="ECO:0000256" key="4">
    <source>
        <dbReference type="ARBA" id="ARBA00023136"/>
    </source>
</evidence>